<reference evidence="1" key="1">
    <citation type="submission" date="2025-08" db="UniProtKB">
        <authorList>
            <consortium name="Ensembl"/>
        </authorList>
    </citation>
    <scope>IDENTIFICATION</scope>
</reference>
<dbReference type="PANTHER" id="PTHR31763">
    <property type="entry name" value="HYPOTHETICAL PROTEIN LOC689766"/>
    <property type="match status" value="1"/>
</dbReference>
<dbReference type="PANTHER" id="PTHR31763:SF2">
    <property type="entry name" value="CHROMOSOME 1 OPEN READING FRAME 100"/>
    <property type="match status" value="1"/>
</dbReference>
<dbReference type="Ensembl" id="ENSCPGT00000009806.1">
    <property type="protein sequence ID" value="ENSCPGP00000008933.1"/>
    <property type="gene ID" value="ENSCPGG00000006354.1"/>
</dbReference>
<dbReference type="InterPro" id="IPR037668">
    <property type="entry name" value="SPMIP3"/>
</dbReference>
<protein>
    <submittedName>
        <fullName evidence="1">Chromosome 1 open reading frame 100</fullName>
    </submittedName>
</protein>
<evidence type="ECO:0000313" key="2">
    <source>
        <dbReference type="Proteomes" id="UP000694419"/>
    </source>
</evidence>
<sequence>MLYSENKLRDFIDRAPILPPGSVVRTGKDVRGFYPGQVGRVHKEYLTRGSDLCFLPRPFSKLQPAPVIYEAETLFQPDFDNSALRNYVYFQQMKKPAIDWYSQTSYRAAFDFIKKVMLRYLNVHYCKVKMTRQMSCNTQTNKKWCKILSLCK</sequence>
<organism evidence="1 2">
    <name type="scientific">Calidris pygmaea</name>
    <name type="common">Spoon-billed sandpiper</name>
    <dbReference type="NCBI Taxonomy" id="425635"/>
    <lineage>
        <taxon>Eukaryota</taxon>
        <taxon>Metazoa</taxon>
        <taxon>Chordata</taxon>
        <taxon>Craniata</taxon>
        <taxon>Vertebrata</taxon>
        <taxon>Euteleostomi</taxon>
        <taxon>Archelosauria</taxon>
        <taxon>Archosauria</taxon>
        <taxon>Dinosauria</taxon>
        <taxon>Saurischia</taxon>
        <taxon>Theropoda</taxon>
        <taxon>Coelurosauria</taxon>
        <taxon>Aves</taxon>
        <taxon>Neognathae</taxon>
        <taxon>Neoaves</taxon>
        <taxon>Charadriiformes</taxon>
        <taxon>Scolopacidae</taxon>
        <taxon>Calidris</taxon>
    </lineage>
</organism>
<name>A0A8C3JKP0_9CHAR</name>
<dbReference type="AlphaFoldDB" id="A0A8C3JKP0"/>
<proteinExistence type="predicted"/>
<dbReference type="Proteomes" id="UP000694419">
    <property type="component" value="Unplaced"/>
</dbReference>
<reference evidence="1" key="2">
    <citation type="submission" date="2025-09" db="UniProtKB">
        <authorList>
            <consortium name="Ensembl"/>
        </authorList>
    </citation>
    <scope>IDENTIFICATION</scope>
</reference>
<evidence type="ECO:0000313" key="1">
    <source>
        <dbReference type="Ensembl" id="ENSCPGP00000008933.1"/>
    </source>
</evidence>
<dbReference type="Pfam" id="PF17670">
    <property type="entry name" value="DUF5530"/>
    <property type="match status" value="1"/>
</dbReference>
<accession>A0A8C3JKP0</accession>
<keyword evidence="2" id="KW-1185">Reference proteome</keyword>